<reference evidence="2" key="2">
    <citation type="submission" date="2016-05" db="EMBL/GenBank/DDBJ databases">
        <authorList>
            <person name="Lavstsen T."/>
            <person name="Jespersen J.S."/>
        </authorList>
    </citation>
    <scope>NUCLEOTIDE SEQUENCE [LARGE SCALE GENOMIC DNA]</scope>
</reference>
<evidence type="ECO:0000313" key="5">
    <source>
        <dbReference type="Proteomes" id="UP000078560"/>
    </source>
</evidence>
<dbReference type="AlphaFoldDB" id="A0A1A8WGE2"/>
<evidence type="ECO:0000313" key="4">
    <source>
        <dbReference type="Proteomes" id="UP000078546"/>
    </source>
</evidence>
<dbReference type="Proteomes" id="UP000078546">
    <property type="component" value="Unassembled WGS sequence"/>
</dbReference>
<reference evidence="4 5" key="1">
    <citation type="submission" date="2016-05" db="EMBL/GenBank/DDBJ databases">
        <authorList>
            <person name="Naeem Raeece"/>
        </authorList>
    </citation>
    <scope>NUCLEOTIDE SEQUENCE [LARGE SCALE GENOMIC DNA]</scope>
</reference>
<feature type="transmembrane region" description="Helical" evidence="1">
    <location>
        <begin position="250"/>
        <end position="272"/>
    </location>
</feature>
<evidence type="ECO:0000313" key="2">
    <source>
        <dbReference type="EMBL" id="SBS90263.1"/>
    </source>
</evidence>
<name>A0A1A8WGE2_PLAOA</name>
<evidence type="ECO:0000256" key="1">
    <source>
        <dbReference type="SAM" id="Phobius"/>
    </source>
</evidence>
<dbReference type="Proteomes" id="UP000078560">
    <property type="component" value="Unassembled WGS sequence"/>
</dbReference>
<organism evidence="2 5">
    <name type="scientific">Plasmodium ovale curtisi</name>
    <dbReference type="NCBI Taxonomy" id="864141"/>
    <lineage>
        <taxon>Eukaryota</taxon>
        <taxon>Sar</taxon>
        <taxon>Alveolata</taxon>
        <taxon>Apicomplexa</taxon>
        <taxon>Aconoidasida</taxon>
        <taxon>Haemosporida</taxon>
        <taxon>Plasmodiidae</taxon>
        <taxon>Plasmodium</taxon>
        <taxon>Plasmodium (Plasmodium)</taxon>
    </lineage>
</organism>
<keyword evidence="1" id="KW-0812">Transmembrane</keyword>
<dbReference type="EMBL" id="FLQV01000909">
    <property type="protein sequence ID" value="SBS98739.1"/>
    <property type="molecule type" value="Genomic_DNA"/>
</dbReference>
<proteinExistence type="predicted"/>
<dbReference type="EMBL" id="FLQU01000912">
    <property type="protein sequence ID" value="SBS90263.1"/>
    <property type="molecule type" value="Genomic_DNA"/>
</dbReference>
<sequence>MSNDIRLDNMPTFKFHNDLNKYGHREMLENNVKDYRTASIINDWKILFINDVRNYIKSIYEEKAAIPGKLCRDWHSYINDIKNKINELGNDNAIIRSELLSNMDNFYESIINDSDISICANDVKKEYDCYGEKLLHDVCENAFYISDNLIEINNSPNCKNFQDYLKTNKSLLDDLLQENYSYYSTKKYPCSIEDVGEMIQEVHCVPFRDPKVLEPRRDVQTLATHASDFSEQSEEEPVFREDGSNSMDKILQIATSSALSVVGVSLIGFLFYKFTSFGRLFNNTLLKKKNNNNLVEEMPQFSEYTYQFEAMNFQNSPFIISYQPE</sequence>
<dbReference type="InterPro" id="IPR008780">
    <property type="entry name" value="Plasmodium_Vir"/>
</dbReference>
<keyword evidence="1" id="KW-0472">Membrane</keyword>
<dbReference type="Pfam" id="PF05795">
    <property type="entry name" value="Plasmodium_Vir"/>
    <property type="match status" value="1"/>
</dbReference>
<accession>A0A1A8WGE2</accession>
<evidence type="ECO:0000313" key="3">
    <source>
        <dbReference type="EMBL" id="SBS98739.1"/>
    </source>
</evidence>
<keyword evidence="1" id="KW-1133">Transmembrane helix</keyword>
<protein>
    <submittedName>
        <fullName evidence="2">PIR Superfamily Protein</fullName>
    </submittedName>
</protein>
<gene>
    <name evidence="3" type="ORF">POVCU1_048390</name>
    <name evidence="2" type="ORF">POVCU2_0060360</name>
</gene>